<protein>
    <submittedName>
        <fullName evidence="2">Uncharacterized protein</fullName>
    </submittedName>
</protein>
<feature type="region of interest" description="Disordered" evidence="1">
    <location>
        <begin position="1"/>
        <end position="37"/>
    </location>
</feature>
<accession>S3DLE2</accession>
<dbReference type="RefSeq" id="XP_008079463.1">
    <property type="nucleotide sequence ID" value="XM_008081272.1"/>
</dbReference>
<name>S3DLE2_GLAL2</name>
<dbReference type="Proteomes" id="UP000016922">
    <property type="component" value="Unassembled WGS sequence"/>
</dbReference>
<dbReference type="GeneID" id="19464912"/>
<dbReference type="AlphaFoldDB" id="S3DLE2"/>
<feature type="region of interest" description="Disordered" evidence="1">
    <location>
        <begin position="51"/>
        <end position="118"/>
    </location>
</feature>
<sequence>MAGVLDGLSNSSPPSNPNDSILNEDEAPGKSTPHLVEQVKASVDRLNAEIAAQARDAENSKAEPEATHSNYQNTQKPVYDGPWVSRPIKRVVSADQGSQPSSGLSKINSEKLYDPASPDFDAITECETILAKERAVTLEKRKRASESSELASVEDRSVHNSSG</sequence>
<proteinExistence type="predicted"/>
<feature type="compositionally biased region" description="Basic and acidic residues" evidence="1">
    <location>
        <begin position="55"/>
        <end position="66"/>
    </location>
</feature>
<feature type="compositionally biased region" description="Polar residues" evidence="1">
    <location>
        <begin position="67"/>
        <end position="76"/>
    </location>
</feature>
<evidence type="ECO:0000313" key="3">
    <source>
        <dbReference type="Proteomes" id="UP000016922"/>
    </source>
</evidence>
<keyword evidence="3" id="KW-1185">Reference proteome</keyword>
<dbReference type="KEGG" id="glz:GLAREA_05858"/>
<dbReference type="HOGENOM" id="CLU_1627201_0_0_1"/>
<organism evidence="2 3">
    <name type="scientific">Glarea lozoyensis (strain ATCC 20868 / MF5171)</name>
    <dbReference type="NCBI Taxonomy" id="1116229"/>
    <lineage>
        <taxon>Eukaryota</taxon>
        <taxon>Fungi</taxon>
        <taxon>Dikarya</taxon>
        <taxon>Ascomycota</taxon>
        <taxon>Pezizomycotina</taxon>
        <taxon>Leotiomycetes</taxon>
        <taxon>Helotiales</taxon>
        <taxon>Helotiaceae</taxon>
        <taxon>Glarea</taxon>
    </lineage>
</organism>
<evidence type="ECO:0000256" key="1">
    <source>
        <dbReference type="SAM" id="MobiDB-lite"/>
    </source>
</evidence>
<feature type="region of interest" description="Disordered" evidence="1">
    <location>
        <begin position="136"/>
        <end position="163"/>
    </location>
</feature>
<dbReference type="EMBL" id="KE145358">
    <property type="protein sequence ID" value="EPE32846.1"/>
    <property type="molecule type" value="Genomic_DNA"/>
</dbReference>
<feature type="compositionally biased region" description="Polar residues" evidence="1">
    <location>
        <begin position="95"/>
        <end position="107"/>
    </location>
</feature>
<gene>
    <name evidence="2" type="ORF">GLAREA_05858</name>
</gene>
<feature type="compositionally biased region" description="Basic and acidic residues" evidence="1">
    <location>
        <begin position="153"/>
        <end position="163"/>
    </location>
</feature>
<evidence type="ECO:0000313" key="2">
    <source>
        <dbReference type="EMBL" id="EPE32846.1"/>
    </source>
</evidence>
<reference evidence="2 3" key="1">
    <citation type="journal article" date="2013" name="BMC Genomics">
        <title>Genomics-driven discovery of the pneumocandin biosynthetic gene cluster in the fungus Glarea lozoyensis.</title>
        <authorList>
            <person name="Chen L."/>
            <person name="Yue Q."/>
            <person name="Zhang X."/>
            <person name="Xiang M."/>
            <person name="Wang C."/>
            <person name="Li S."/>
            <person name="Che Y."/>
            <person name="Ortiz-Lopez F.J."/>
            <person name="Bills G.F."/>
            <person name="Liu X."/>
            <person name="An Z."/>
        </authorList>
    </citation>
    <scope>NUCLEOTIDE SEQUENCE [LARGE SCALE GENOMIC DNA]</scope>
    <source>
        <strain evidence="3">ATCC 20868 / MF5171</strain>
    </source>
</reference>